<dbReference type="Proteomes" id="UP000828390">
    <property type="component" value="Unassembled WGS sequence"/>
</dbReference>
<name>A0A9D3Y7N5_DREPO</name>
<organism evidence="1 2">
    <name type="scientific">Dreissena polymorpha</name>
    <name type="common">Zebra mussel</name>
    <name type="synonym">Mytilus polymorpha</name>
    <dbReference type="NCBI Taxonomy" id="45954"/>
    <lineage>
        <taxon>Eukaryota</taxon>
        <taxon>Metazoa</taxon>
        <taxon>Spiralia</taxon>
        <taxon>Lophotrochozoa</taxon>
        <taxon>Mollusca</taxon>
        <taxon>Bivalvia</taxon>
        <taxon>Autobranchia</taxon>
        <taxon>Heteroconchia</taxon>
        <taxon>Euheterodonta</taxon>
        <taxon>Imparidentia</taxon>
        <taxon>Neoheterodontei</taxon>
        <taxon>Myida</taxon>
        <taxon>Dreissenoidea</taxon>
        <taxon>Dreissenidae</taxon>
        <taxon>Dreissena</taxon>
    </lineage>
</organism>
<dbReference type="EMBL" id="JAIWYP010000016">
    <property type="protein sequence ID" value="KAH3693464.1"/>
    <property type="molecule type" value="Genomic_DNA"/>
</dbReference>
<gene>
    <name evidence="1" type="ORF">DPMN_080897</name>
</gene>
<accession>A0A9D3Y7N5</accession>
<dbReference type="AlphaFoldDB" id="A0A9D3Y7N5"/>
<sequence>MSSSRAAWCSAGRPRGAQHKEYREYNAVKAHFRRAMRRCGEQFMTELEHKLEYDSVHDSVSFWRTVNLRKRGSGADIGGGINFDGNMYRSREEITEQWTKYFKDLYTPSSYPDFDSHWEYVVGQEVEQT</sequence>
<keyword evidence="2" id="KW-1185">Reference proteome</keyword>
<comment type="caution">
    <text evidence="1">The sequence shown here is derived from an EMBL/GenBank/DDBJ whole genome shotgun (WGS) entry which is preliminary data.</text>
</comment>
<protein>
    <submittedName>
        <fullName evidence="1">Uncharacterized protein</fullName>
    </submittedName>
</protein>
<reference evidence="1" key="2">
    <citation type="submission" date="2020-11" db="EMBL/GenBank/DDBJ databases">
        <authorList>
            <person name="McCartney M.A."/>
            <person name="Auch B."/>
            <person name="Kono T."/>
            <person name="Mallez S."/>
            <person name="Becker A."/>
            <person name="Gohl D.M."/>
            <person name="Silverstein K.A.T."/>
            <person name="Koren S."/>
            <person name="Bechman K.B."/>
            <person name="Herman A."/>
            <person name="Abrahante J.E."/>
            <person name="Garbe J."/>
        </authorList>
    </citation>
    <scope>NUCLEOTIDE SEQUENCE</scope>
    <source>
        <strain evidence="1">Duluth1</strain>
        <tissue evidence="1">Whole animal</tissue>
    </source>
</reference>
<evidence type="ECO:0000313" key="2">
    <source>
        <dbReference type="Proteomes" id="UP000828390"/>
    </source>
</evidence>
<reference evidence="1" key="1">
    <citation type="journal article" date="2019" name="bioRxiv">
        <title>The Genome of the Zebra Mussel, Dreissena polymorpha: A Resource for Invasive Species Research.</title>
        <authorList>
            <person name="McCartney M.A."/>
            <person name="Auch B."/>
            <person name="Kono T."/>
            <person name="Mallez S."/>
            <person name="Zhang Y."/>
            <person name="Obille A."/>
            <person name="Becker A."/>
            <person name="Abrahante J.E."/>
            <person name="Garbe J."/>
            <person name="Badalamenti J.P."/>
            <person name="Herman A."/>
            <person name="Mangelson H."/>
            <person name="Liachko I."/>
            <person name="Sullivan S."/>
            <person name="Sone E.D."/>
            <person name="Koren S."/>
            <person name="Silverstein K.A.T."/>
            <person name="Beckman K.B."/>
            <person name="Gohl D.M."/>
        </authorList>
    </citation>
    <scope>NUCLEOTIDE SEQUENCE</scope>
    <source>
        <strain evidence="1">Duluth1</strain>
        <tissue evidence="1">Whole animal</tissue>
    </source>
</reference>
<evidence type="ECO:0000313" key="1">
    <source>
        <dbReference type="EMBL" id="KAH3693464.1"/>
    </source>
</evidence>
<proteinExistence type="predicted"/>